<dbReference type="Proteomes" id="UP000238479">
    <property type="component" value="Chromosome 6"/>
</dbReference>
<comment type="caution">
    <text evidence="7">The sequence shown here is derived from an EMBL/GenBank/DDBJ whole genome shotgun (WGS) entry which is preliminary data.</text>
</comment>
<evidence type="ECO:0000313" key="7">
    <source>
        <dbReference type="EMBL" id="PRQ23347.1"/>
    </source>
</evidence>
<feature type="signal peptide" evidence="6">
    <location>
        <begin position="1"/>
        <end position="22"/>
    </location>
</feature>
<evidence type="ECO:0000256" key="1">
    <source>
        <dbReference type="ARBA" id="ARBA00004141"/>
    </source>
</evidence>
<evidence type="ECO:0000256" key="6">
    <source>
        <dbReference type="SAM" id="SignalP"/>
    </source>
</evidence>
<dbReference type="InterPro" id="IPR006904">
    <property type="entry name" value="DUF716"/>
</dbReference>
<dbReference type="EMBL" id="PDCK01000044">
    <property type="protein sequence ID" value="PRQ23347.1"/>
    <property type="molecule type" value="Genomic_DNA"/>
</dbReference>
<keyword evidence="3" id="KW-0812">Transmembrane</keyword>
<evidence type="ECO:0000256" key="3">
    <source>
        <dbReference type="ARBA" id="ARBA00022692"/>
    </source>
</evidence>
<gene>
    <name evidence="7" type="ORF">RchiOBHm_Chr6g0260341</name>
</gene>
<organism evidence="7 8">
    <name type="scientific">Rosa chinensis</name>
    <name type="common">China rose</name>
    <dbReference type="NCBI Taxonomy" id="74649"/>
    <lineage>
        <taxon>Eukaryota</taxon>
        <taxon>Viridiplantae</taxon>
        <taxon>Streptophyta</taxon>
        <taxon>Embryophyta</taxon>
        <taxon>Tracheophyta</taxon>
        <taxon>Spermatophyta</taxon>
        <taxon>Magnoliopsida</taxon>
        <taxon>eudicotyledons</taxon>
        <taxon>Gunneridae</taxon>
        <taxon>Pentapetalae</taxon>
        <taxon>rosids</taxon>
        <taxon>fabids</taxon>
        <taxon>Rosales</taxon>
        <taxon>Rosaceae</taxon>
        <taxon>Rosoideae</taxon>
        <taxon>Rosoideae incertae sedis</taxon>
        <taxon>Rosa</taxon>
    </lineage>
</organism>
<feature type="chain" id="PRO_5015182987" evidence="6">
    <location>
        <begin position="23"/>
        <end position="52"/>
    </location>
</feature>
<dbReference type="PANTHER" id="PTHR46285:SF13">
    <property type="entry name" value="OS02G0167775 PROTEIN"/>
    <property type="match status" value="1"/>
</dbReference>
<evidence type="ECO:0000256" key="2">
    <source>
        <dbReference type="ARBA" id="ARBA00006948"/>
    </source>
</evidence>
<keyword evidence="5" id="KW-0472">Membrane</keyword>
<keyword evidence="6" id="KW-0732">Signal</keyword>
<dbReference type="AlphaFoldDB" id="A0A2P6PN47"/>
<keyword evidence="8" id="KW-1185">Reference proteome</keyword>
<dbReference type="PANTHER" id="PTHR46285">
    <property type="entry name" value="PROTEINASE INHIBITOR I4, SERPIN (DUF716)-RELATED"/>
    <property type="match status" value="1"/>
</dbReference>
<accession>A0A2P6PN47</accession>
<sequence length="52" mass="6083">MVVGLLMASVFCLELFLLHSHSTDHVGLEEHYHWLLQLIVFALWQEIYSLEA</sequence>
<comment type="subcellular location">
    <subcellularLocation>
        <location evidence="1">Membrane</location>
        <topology evidence="1">Multi-pass membrane protein</topology>
    </subcellularLocation>
</comment>
<comment type="similarity">
    <text evidence="2">Belongs to the TMEM45 family.</text>
</comment>
<keyword evidence="4" id="KW-1133">Transmembrane helix</keyword>
<protein>
    <submittedName>
        <fullName evidence="7">Uncharacterized protein</fullName>
    </submittedName>
</protein>
<evidence type="ECO:0000313" key="8">
    <source>
        <dbReference type="Proteomes" id="UP000238479"/>
    </source>
</evidence>
<dbReference type="Gramene" id="PRQ23347">
    <property type="protein sequence ID" value="PRQ23347"/>
    <property type="gene ID" value="RchiOBHm_Chr6g0260341"/>
</dbReference>
<proteinExistence type="inferred from homology"/>
<evidence type="ECO:0000256" key="4">
    <source>
        <dbReference type="ARBA" id="ARBA00022989"/>
    </source>
</evidence>
<dbReference type="GO" id="GO:0016020">
    <property type="term" value="C:membrane"/>
    <property type="evidence" value="ECO:0007669"/>
    <property type="project" value="UniProtKB-SubCell"/>
</dbReference>
<reference evidence="7 8" key="1">
    <citation type="journal article" date="2018" name="Nat. Genet.">
        <title>The Rosa genome provides new insights in the design of modern roses.</title>
        <authorList>
            <person name="Bendahmane M."/>
        </authorList>
    </citation>
    <scope>NUCLEOTIDE SEQUENCE [LARGE SCALE GENOMIC DNA]</scope>
    <source>
        <strain evidence="8">cv. Old Blush</strain>
    </source>
</reference>
<evidence type="ECO:0000256" key="5">
    <source>
        <dbReference type="ARBA" id="ARBA00023136"/>
    </source>
</evidence>
<dbReference type="Pfam" id="PF04819">
    <property type="entry name" value="DUF716"/>
    <property type="match status" value="1"/>
</dbReference>
<name>A0A2P6PN47_ROSCH</name>